<dbReference type="EMBL" id="JAAOZC010000006">
    <property type="protein sequence ID" value="NIJ08804.1"/>
    <property type="molecule type" value="Genomic_DNA"/>
</dbReference>
<evidence type="ECO:0000256" key="1">
    <source>
        <dbReference type="SAM" id="MobiDB-lite"/>
    </source>
</evidence>
<feature type="region of interest" description="Disordered" evidence="1">
    <location>
        <begin position="59"/>
        <end position="101"/>
    </location>
</feature>
<organism evidence="2 3">
    <name type="scientific">Sphingomonas vulcanisoli</name>
    <dbReference type="NCBI Taxonomy" id="1658060"/>
    <lineage>
        <taxon>Bacteria</taxon>
        <taxon>Pseudomonadati</taxon>
        <taxon>Pseudomonadota</taxon>
        <taxon>Alphaproteobacteria</taxon>
        <taxon>Sphingomonadales</taxon>
        <taxon>Sphingomonadaceae</taxon>
        <taxon>Sphingomonas</taxon>
    </lineage>
</organism>
<feature type="compositionally biased region" description="Basic and acidic residues" evidence="1">
    <location>
        <begin position="59"/>
        <end position="69"/>
    </location>
</feature>
<protein>
    <submittedName>
        <fullName evidence="2">Uncharacterized protein</fullName>
    </submittedName>
</protein>
<evidence type="ECO:0000313" key="2">
    <source>
        <dbReference type="EMBL" id="NIJ08804.1"/>
    </source>
</evidence>
<keyword evidence="3" id="KW-1185">Reference proteome</keyword>
<feature type="compositionally biased region" description="Low complexity" evidence="1">
    <location>
        <begin position="81"/>
        <end position="101"/>
    </location>
</feature>
<comment type="caution">
    <text evidence="2">The sequence shown here is derived from an EMBL/GenBank/DDBJ whole genome shotgun (WGS) entry which is preliminary data.</text>
</comment>
<gene>
    <name evidence="2" type="ORF">FHS31_002428</name>
</gene>
<accession>A0ABX0TVT3</accession>
<reference evidence="2 3" key="1">
    <citation type="submission" date="2020-03" db="EMBL/GenBank/DDBJ databases">
        <title>Genomic Encyclopedia of Type Strains, Phase III (KMG-III): the genomes of soil and plant-associated and newly described type strains.</title>
        <authorList>
            <person name="Whitman W."/>
        </authorList>
    </citation>
    <scope>NUCLEOTIDE SEQUENCE [LARGE SCALE GENOMIC DNA]</scope>
    <source>
        <strain evidence="2 3">CECT 8804</strain>
    </source>
</reference>
<name>A0ABX0TVT3_9SPHN</name>
<sequence length="101" mass="10485">MKPEFKIEGREATPAEYAQLMQALLASQAATPTARACAGGDADAHAVSPIDALFPETARTEARGKDGERAVYPPVSGFFEGGSSNSSMSAAPPRAAPGRYE</sequence>
<proteinExistence type="predicted"/>
<dbReference type="Proteomes" id="UP000727456">
    <property type="component" value="Unassembled WGS sequence"/>
</dbReference>
<evidence type="ECO:0000313" key="3">
    <source>
        <dbReference type="Proteomes" id="UP000727456"/>
    </source>
</evidence>
<dbReference type="RefSeq" id="WP_167073818.1">
    <property type="nucleotide sequence ID" value="NZ_JAAOZC010000006.1"/>
</dbReference>